<dbReference type="Proteomes" id="UP000003136">
    <property type="component" value="Unassembled WGS sequence"/>
</dbReference>
<dbReference type="GO" id="GO:0006310">
    <property type="term" value="P:DNA recombination"/>
    <property type="evidence" value="ECO:0007669"/>
    <property type="project" value="InterPro"/>
</dbReference>
<dbReference type="InterPro" id="IPR003156">
    <property type="entry name" value="DHHA1_dom"/>
</dbReference>
<evidence type="ECO:0000256" key="3">
    <source>
        <dbReference type="ARBA" id="ARBA00022722"/>
    </source>
</evidence>
<dbReference type="PANTHER" id="PTHR30255:SF2">
    <property type="entry name" value="SINGLE-STRANDED-DNA-SPECIFIC EXONUCLEASE RECJ"/>
    <property type="match status" value="1"/>
</dbReference>
<name>B7AQW7_9FIRM</name>
<evidence type="ECO:0000256" key="4">
    <source>
        <dbReference type="ARBA" id="ARBA00022801"/>
    </source>
</evidence>
<feature type="domain" description="DHHA1" evidence="7">
    <location>
        <begin position="358"/>
        <end position="447"/>
    </location>
</feature>
<reference evidence="9 10" key="2">
    <citation type="submission" date="2008-11" db="EMBL/GenBank/DDBJ databases">
        <authorList>
            <person name="Fulton L."/>
            <person name="Clifton S."/>
            <person name="Fulton B."/>
            <person name="Xu J."/>
            <person name="Minx P."/>
            <person name="Pepin K.H."/>
            <person name="Johnson M."/>
            <person name="Bhonagiri V."/>
            <person name="Nash W.E."/>
            <person name="Mardis E.R."/>
            <person name="Wilson R.K."/>
        </authorList>
    </citation>
    <scope>NUCLEOTIDE SEQUENCE [LARGE SCALE GENOMIC DNA]</scope>
    <source>
        <strain evidence="9 10">ATCC 43243</strain>
    </source>
</reference>
<keyword evidence="5" id="KW-0269">Exonuclease</keyword>
<dbReference type="InterPro" id="IPR038763">
    <property type="entry name" value="DHH_sf"/>
</dbReference>
<sequence>MSIWKVYAKKADFKAIGARFGINQVIARIIRNRDVTEDSQYEEYLYGGLESMHDPVLMKGISEAVAVIKNAIADGKRIRIIGDYDIDGVCSICILHKGLIMAGADADYVVPDRITDGYGINENLIRNAIADGIDMIITCDNGIAAYDAIAYAKENGITIIVTDHHDVPFRENADGTREYIIPPADVVVDPKQSDCGYPFKELCGALVAWKMIQHLLGQKPKDSEFLMYLLELGAIATVGDIVSLQGENRTIVKQGLRHIHAGTRNVGLKTLMDVCGVAEADFNAYHIGFVVGPCLNASGRLDSAVKAIRLLETDDEKQAQALAAELKLLNDERKDMTERGVENACNTVEREYGNNIPQIIVVHLDNCHESVAGIIAGRVREKYYRPCIIFTDSIGEHGIYKGSGRSIEPYDMFAGVNRFRDMLEKFGGHHMAAGMSIRSERFEEFRECLVNSMDMSDEELTPVTWIDVPMPLDYVTEEVTEQLQLLEPFGKDNPKPVFADKNLTVVRKNIIGKNRNVLKMILQTVNGRRLEAVKFHVTQEEADNMKTGDIISIVYYPDINTFNGNSTLQMIISEIKH</sequence>
<dbReference type="STRING" id="483218.BACPEC_01074"/>
<dbReference type="HOGENOM" id="CLU_009736_5_2_9"/>
<comment type="caution">
    <text evidence="9">The sequence shown here is derived from an EMBL/GenBank/DDBJ whole genome shotgun (WGS) entry which is preliminary data.</text>
</comment>
<dbReference type="EMBL" id="ABVQ01000035">
    <property type="protein sequence ID" value="EEC58089.1"/>
    <property type="molecule type" value="Genomic_DNA"/>
</dbReference>
<evidence type="ECO:0000256" key="5">
    <source>
        <dbReference type="ARBA" id="ARBA00022839"/>
    </source>
</evidence>
<evidence type="ECO:0000259" key="7">
    <source>
        <dbReference type="Pfam" id="PF02272"/>
    </source>
</evidence>
<evidence type="ECO:0000313" key="9">
    <source>
        <dbReference type="EMBL" id="EEC58089.1"/>
    </source>
</evidence>
<proteinExistence type="inferred from homology"/>
<reference evidence="9 10" key="1">
    <citation type="submission" date="2008-11" db="EMBL/GenBank/DDBJ databases">
        <title>Draft genome sequence of Bacteroides pectinophilus (ATCC 43243).</title>
        <authorList>
            <person name="Sudarsanam P."/>
            <person name="Ley R."/>
            <person name="Guruge J."/>
            <person name="Turnbaugh P.J."/>
            <person name="Mahowald M."/>
            <person name="Liep D."/>
            <person name="Gordon J."/>
        </authorList>
    </citation>
    <scope>NUCLEOTIDE SEQUENCE [LARGE SCALE GENOMIC DNA]</scope>
    <source>
        <strain evidence="9 10">ATCC 43243</strain>
    </source>
</reference>
<comment type="similarity">
    <text evidence="1">Belongs to the RecJ family.</text>
</comment>
<dbReference type="AlphaFoldDB" id="B7AQW7"/>
<organism evidence="9 10">
    <name type="scientific">[Bacteroides] pectinophilus ATCC 43243</name>
    <dbReference type="NCBI Taxonomy" id="483218"/>
    <lineage>
        <taxon>Bacteria</taxon>
        <taxon>Bacillati</taxon>
        <taxon>Bacillota</taxon>
        <taxon>Clostridia</taxon>
        <taxon>Eubacteriales</taxon>
    </lineage>
</organism>
<dbReference type="SUPFAM" id="SSF64182">
    <property type="entry name" value="DHH phosphoesterases"/>
    <property type="match status" value="1"/>
</dbReference>
<dbReference type="InterPro" id="IPR051673">
    <property type="entry name" value="SSDNA_exonuclease_RecJ"/>
</dbReference>
<dbReference type="Gene3D" id="3.90.1640.30">
    <property type="match status" value="1"/>
</dbReference>
<keyword evidence="3" id="KW-0540">Nuclease</keyword>
<feature type="domain" description="RecJ OB" evidence="8">
    <location>
        <begin position="466"/>
        <end position="573"/>
    </location>
</feature>
<dbReference type="InterPro" id="IPR004610">
    <property type="entry name" value="RecJ"/>
</dbReference>
<dbReference type="InterPro" id="IPR041122">
    <property type="entry name" value="RecJ_OB"/>
</dbReference>
<dbReference type="Pfam" id="PF02272">
    <property type="entry name" value="DHHA1"/>
    <property type="match status" value="1"/>
</dbReference>
<evidence type="ECO:0000256" key="1">
    <source>
        <dbReference type="ARBA" id="ARBA00005915"/>
    </source>
</evidence>
<dbReference type="NCBIfam" id="TIGR00644">
    <property type="entry name" value="recJ"/>
    <property type="match status" value="1"/>
</dbReference>
<evidence type="ECO:0000259" key="8">
    <source>
        <dbReference type="Pfam" id="PF17768"/>
    </source>
</evidence>
<dbReference type="Pfam" id="PF01368">
    <property type="entry name" value="DHH"/>
    <property type="match status" value="1"/>
</dbReference>
<gene>
    <name evidence="9" type="ORF">BACPEC_01074</name>
</gene>
<keyword evidence="10" id="KW-1185">Reference proteome</keyword>
<dbReference type="PANTHER" id="PTHR30255">
    <property type="entry name" value="SINGLE-STRANDED-DNA-SPECIFIC EXONUCLEASE RECJ"/>
    <property type="match status" value="1"/>
</dbReference>
<dbReference type="InterPro" id="IPR001667">
    <property type="entry name" value="DDH_dom"/>
</dbReference>
<dbReference type="GO" id="GO:0003676">
    <property type="term" value="F:nucleic acid binding"/>
    <property type="evidence" value="ECO:0007669"/>
    <property type="project" value="InterPro"/>
</dbReference>
<keyword evidence="4" id="KW-0378">Hydrolase</keyword>
<evidence type="ECO:0000313" key="10">
    <source>
        <dbReference type="Proteomes" id="UP000003136"/>
    </source>
</evidence>
<dbReference type="Pfam" id="PF17768">
    <property type="entry name" value="RecJ_OB"/>
    <property type="match status" value="1"/>
</dbReference>
<accession>B7AQW7</accession>
<protein>
    <recommendedName>
        <fullName evidence="2">Single-stranded-DNA-specific exonuclease RecJ</fullName>
    </recommendedName>
</protein>
<dbReference type="Gene3D" id="3.10.310.30">
    <property type="match status" value="1"/>
</dbReference>
<dbReference type="GO" id="GO:0006281">
    <property type="term" value="P:DNA repair"/>
    <property type="evidence" value="ECO:0007669"/>
    <property type="project" value="InterPro"/>
</dbReference>
<feature type="domain" description="DDH" evidence="6">
    <location>
        <begin position="77"/>
        <end position="231"/>
    </location>
</feature>
<dbReference type="eggNOG" id="COG0608">
    <property type="taxonomic scope" value="Bacteria"/>
</dbReference>
<evidence type="ECO:0000256" key="2">
    <source>
        <dbReference type="ARBA" id="ARBA00019841"/>
    </source>
</evidence>
<dbReference type="GO" id="GO:0008409">
    <property type="term" value="F:5'-3' exonuclease activity"/>
    <property type="evidence" value="ECO:0007669"/>
    <property type="project" value="InterPro"/>
</dbReference>
<evidence type="ECO:0000259" key="6">
    <source>
        <dbReference type="Pfam" id="PF01368"/>
    </source>
</evidence>